<evidence type="ECO:0000313" key="2">
    <source>
        <dbReference type="EMBL" id="SET76975.1"/>
    </source>
</evidence>
<protein>
    <submittedName>
        <fullName evidence="2">Uncharacterized protein</fullName>
    </submittedName>
</protein>
<dbReference type="RefSeq" id="WP_218155795.1">
    <property type="nucleotide sequence ID" value="NZ_FOHX01000004.1"/>
</dbReference>
<keyword evidence="3" id="KW-1185">Reference proteome</keyword>
<gene>
    <name evidence="2" type="ORF">SAMN05421811_10450</name>
</gene>
<dbReference type="AlphaFoldDB" id="A0A1I0H0H5"/>
<reference evidence="2 3" key="1">
    <citation type="submission" date="2016-10" db="EMBL/GenBank/DDBJ databases">
        <authorList>
            <person name="de Groot N.N."/>
        </authorList>
    </citation>
    <scope>NUCLEOTIDE SEQUENCE [LARGE SCALE GENOMIC DNA]</scope>
    <source>
        <strain evidence="2 3">CGMCC 4.5598</strain>
    </source>
</reference>
<dbReference type="Proteomes" id="UP000199361">
    <property type="component" value="Unassembled WGS sequence"/>
</dbReference>
<proteinExistence type="predicted"/>
<name>A0A1I0H0H5_9ACTN</name>
<sequence length="57" mass="5957">MRASLSAVYFARDGRQATMDAARHIAALTYGDPAAWEGTAIPGQAPGQLSRPPGLTD</sequence>
<dbReference type="EMBL" id="FOHX01000004">
    <property type="protein sequence ID" value="SET76975.1"/>
    <property type="molecule type" value="Genomic_DNA"/>
</dbReference>
<organism evidence="2 3">
    <name type="scientific">Nonomuraea wenchangensis</name>
    <dbReference type="NCBI Taxonomy" id="568860"/>
    <lineage>
        <taxon>Bacteria</taxon>
        <taxon>Bacillati</taxon>
        <taxon>Actinomycetota</taxon>
        <taxon>Actinomycetes</taxon>
        <taxon>Streptosporangiales</taxon>
        <taxon>Streptosporangiaceae</taxon>
        <taxon>Nonomuraea</taxon>
    </lineage>
</organism>
<evidence type="ECO:0000256" key="1">
    <source>
        <dbReference type="SAM" id="MobiDB-lite"/>
    </source>
</evidence>
<feature type="region of interest" description="Disordered" evidence="1">
    <location>
        <begin position="37"/>
        <end position="57"/>
    </location>
</feature>
<evidence type="ECO:0000313" key="3">
    <source>
        <dbReference type="Proteomes" id="UP000199361"/>
    </source>
</evidence>
<accession>A0A1I0H0H5</accession>